<sequence length="33" mass="3309">MGGGLVAIDLRWVVASDLRWSGGGGGCEGSESE</sequence>
<comment type="caution">
    <text evidence="1">The sequence shown here is derived from an EMBL/GenBank/DDBJ whole genome shotgun (WGS) entry which is preliminary data.</text>
</comment>
<evidence type="ECO:0000313" key="1">
    <source>
        <dbReference type="EMBL" id="MCI67745.1"/>
    </source>
</evidence>
<reference evidence="1 2" key="1">
    <citation type="journal article" date="2018" name="Front. Plant Sci.">
        <title>Red Clover (Trifolium pratense) and Zigzag Clover (T. medium) - A Picture of Genomic Similarities and Differences.</title>
        <authorList>
            <person name="Dluhosova J."/>
            <person name="Istvanek J."/>
            <person name="Nedelnik J."/>
            <person name="Repkova J."/>
        </authorList>
    </citation>
    <scope>NUCLEOTIDE SEQUENCE [LARGE SCALE GENOMIC DNA]</scope>
    <source>
        <strain evidence="2">cv. 10/8</strain>
        <tissue evidence="1">Leaf</tissue>
    </source>
</reference>
<keyword evidence="2" id="KW-1185">Reference proteome</keyword>
<accession>A0A392U7M1</accession>
<dbReference type="Proteomes" id="UP000265520">
    <property type="component" value="Unassembled WGS sequence"/>
</dbReference>
<dbReference type="AlphaFoldDB" id="A0A392U7M1"/>
<proteinExistence type="predicted"/>
<name>A0A392U7M1_9FABA</name>
<organism evidence="1 2">
    <name type="scientific">Trifolium medium</name>
    <dbReference type="NCBI Taxonomy" id="97028"/>
    <lineage>
        <taxon>Eukaryota</taxon>
        <taxon>Viridiplantae</taxon>
        <taxon>Streptophyta</taxon>
        <taxon>Embryophyta</taxon>
        <taxon>Tracheophyta</taxon>
        <taxon>Spermatophyta</taxon>
        <taxon>Magnoliopsida</taxon>
        <taxon>eudicotyledons</taxon>
        <taxon>Gunneridae</taxon>
        <taxon>Pentapetalae</taxon>
        <taxon>rosids</taxon>
        <taxon>fabids</taxon>
        <taxon>Fabales</taxon>
        <taxon>Fabaceae</taxon>
        <taxon>Papilionoideae</taxon>
        <taxon>50 kb inversion clade</taxon>
        <taxon>NPAAA clade</taxon>
        <taxon>Hologalegina</taxon>
        <taxon>IRL clade</taxon>
        <taxon>Trifolieae</taxon>
        <taxon>Trifolium</taxon>
    </lineage>
</organism>
<feature type="non-terminal residue" evidence="1">
    <location>
        <position position="33"/>
    </location>
</feature>
<dbReference type="EMBL" id="LXQA010722828">
    <property type="protein sequence ID" value="MCI67745.1"/>
    <property type="molecule type" value="Genomic_DNA"/>
</dbReference>
<protein>
    <submittedName>
        <fullName evidence="1">Uncharacterized protein</fullName>
    </submittedName>
</protein>
<evidence type="ECO:0000313" key="2">
    <source>
        <dbReference type="Proteomes" id="UP000265520"/>
    </source>
</evidence>